<evidence type="ECO:0000313" key="2">
    <source>
        <dbReference type="Proteomes" id="UP001279734"/>
    </source>
</evidence>
<gene>
    <name evidence="1" type="ORF">Nepgr_017441</name>
</gene>
<dbReference type="EMBL" id="BSYO01000015">
    <property type="protein sequence ID" value="GMH15600.1"/>
    <property type="molecule type" value="Genomic_DNA"/>
</dbReference>
<accession>A0AAD3XTD2</accession>
<sequence length="71" mass="7469">MLSSIACLVDAGLPCCMELLKHGQLNGDEAGWLPPEDVYWAITSLSSAEAGSGCKAWTTVRCIAPQDAPAF</sequence>
<dbReference type="Proteomes" id="UP001279734">
    <property type="component" value="Unassembled WGS sequence"/>
</dbReference>
<evidence type="ECO:0000313" key="1">
    <source>
        <dbReference type="EMBL" id="GMH15600.1"/>
    </source>
</evidence>
<comment type="caution">
    <text evidence="1">The sequence shown here is derived from an EMBL/GenBank/DDBJ whole genome shotgun (WGS) entry which is preliminary data.</text>
</comment>
<reference evidence="1" key="1">
    <citation type="submission" date="2023-05" db="EMBL/GenBank/DDBJ databases">
        <title>Nepenthes gracilis genome sequencing.</title>
        <authorList>
            <person name="Fukushima K."/>
        </authorList>
    </citation>
    <scope>NUCLEOTIDE SEQUENCE</scope>
    <source>
        <strain evidence="1">SING2019-196</strain>
    </source>
</reference>
<name>A0AAD3XTD2_NEPGR</name>
<keyword evidence="2" id="KW-1185">Reference proteome</keyword>
<dbReference type="AlphaFoldDB" id="A0AAD3XTD2"/>
<protein>
    <submittedName>
        <fullName evidence="1">Uncharacterized protein</fullName>
    </submittedName>
</protein>
<proteinExistence type="predicted"/>
<organism evidence="1 2">
    <name type="scientific">Nepenthes gracilis</name>
    <name type="common">Slender pitcher plant</name>
    <dbReference type="NCBI Taxonomy" id="150966"/>
    <lineage>
        <taxon>Eukaryota</taxon>
        <taxon>Viridiplantae</taxon>
        <taxon>Streptophyta</taxon>
        <taxon>Embryophyta</taxon>
        <taxon>Tracheophyta</taxon>
        <taxon>Spermatophyta</taxon>
        <taxon>Magnoliopsida</taxon>
        <taxon>eudicotyledons</taxon>
        <taxon>Gunneridae</taxon>
        <taxon>Pentapetalae</taxon>
        <taxon>Caryophyllales</taxon>
        <taxon>Nepenthaceae</taxon>
        <taxon>Nepenthes</taxon>
    </lineage>
</organism>